<sequence>MKMQYYDTQLMSAYLKNNGFTEAQIEKMNDEEISNAYQQKATTFLNNYKQSFQAFESSHEPSGISIHTTPKELTPQIISIINQHHIKLYELLDDFMDIYAPNELIELLYVGMQNIKMTQLEKMVRIKVYELQEFWLEQIENNLNALPIEERDELMDYYQSQKSNLKLLKETYLKSKDKQYIQQLQDIADTKLEIIKEHLPSELEANYKSFYNKSEEKTNLIQEILELSHGFGMHYLNSSTIADLKELLMLLQTEQNKEKEQKQLYTYHMKALKDSLTNPDEQVFAVACLNAANELPRYMLQDIVKDLADRNKFFLHRFHEVAKEYKNIPELQIIL</sequence>
<dbReference type="Proteomes" id="UP000250166">
    <property type="component" value="Unassembled WGS sequence"/>
</dbReference>
<protein>
    <submittedName>
        <fullName evidence="1">Uncharacterized protein</fullName>
    </submittedName>
</protein>
<proteinExistence type="predicted"/>
<reference evidence="1 2" key="1">
    <citation type="submission" date="2018-06" db="EMBL/GenBank/DDBJ databases">
        <authorList>
            <consortium name="Pathogen Informatics"/>
            <person name="Doyle S."/>
        </authorList>
    </citation>
    <scope>NUCLEOTIDE SEQUENCE [LARGE SCALE GENOMIC DNA]</scope>
    <source>
        <strain evidence="1 2">NCTC13102</strain>
    </source>
</reference>
<organism evidence="1 2">
    <name type="scientific">Helicobacter fennelliae</name>
    <dbReference type="NCBI Taxonomy" id="215"/>
    <lineage>
        <taxon>Bacteria</taxon>
        <taxon>Pseudomonadati</taxon>
        <taxon>Campylobacterota</taxon>
        <taxon>Epsilonproteobacteria</taxon>
        <taxon>Campylobacterales</taxon>
        <taxon>Helicobacteraceae</taxon>
        <taxon>Helicobacter</taxon>
    </lineage>
</organism>
<dbReference type="EMBL" id="UAWL01000006">
    <property type="protein sequence ID" value="SQB98195.1"/>
    <property type="molecule type" value="Genomic_DNA"/>
</dbReference>
<evidence type="ECO:0000313" key="1">
    <source>
        <dbReference type="EMBL" id="SQB98195.1"/>
    </source>
</evidence>
<name>A0A2X3BPY3_9HELI</name>
<dbReference type="RefSeq" id="WP_023945939.1">
    <property type="nucleotide sequence ID" value="NZ_JAERIV010000039.1"/>
</dbReference>
<dbReference type="AlphaFoldDB" id="A0A2X3BPY3"/>
<gene>
    <name evidence="1" type="ORF">NCTC13102_00651</name>
</gene>
<accession>A0A2X3BPY3</accession>
<evidence type="ECO:0000313" key="2">
    <source>
        <dbReference type="Proteomes" id="UP000250166"/>
    </source>
</evidence>